<keyword evidence="6" id="KW-1185">Reference proteome</keyword>
<dbReference type="Proteomes" id="UP000029738">
    <property type="component" value="Unassembled WGS sequence"/>
</dbReference>
<dbReference type="OrthoDB" id="9800152at2"/>
<dbReference type="SUPFAM" id="SSF46689">
    <property type="entry name" value="Homeodomain-like"/>
    <property type="match status" value="1"/>
</dbReference>
<dbReference type="STRING" id="1479485.DA73_0218335"/>
<dbReference type="RefSeq" id="WP_038085288.1">
    <property type="nucleotide sequence ID" value="NZ_JHEG04000001.1"/>
</dbReference>
<dbReference type="PROSITE" id="PS50977">
    <property type="entry name" value="HTH_TETR_2"/>
    <property type="match status" value="1"/>
</dbReference>
<evidence type="ECO:0000313" key="6">
    <source>
        <dbReference type="Proteomes" id="UP000029738"/>
    </source>
</evidence>
<dbReference type="PRINTS" id="PR00455">
    <property type="entry name" value="HTHTETR"/>
</dbReference>
<dbReference type="InterPro" id="IPR001647">
    <property type="entry name" value="HTH_TetR"/>
</dbReference>
<organism evidence="5">
    <name type="scientific">Tolypothrix bouteillei VB521301</name>
    <dbReference type="NCBI Taxonomy" id="1479485"/>
    <lineage>
        <taxon>Bacteria</taxon>
        <taxon>Bacillati</taxon>
        <taxon>Cyanobacteriota</taxon>
        <taxon>Cyanophyceae</taxon>
        <taxon>Nostocales</taxon>
        <taxon>Tolypothrichaceae</taxon>
        <taxon>Tolypothrix</taxon>
    </lineage>
</organism>
<feature type="domain" description="HTH tetR-type" evidence="3">
    <location>
        <begin position="16"/>
        <end position="76"/>
    </location>
</feature>
<dbReference type="InterPro" id="IPR009057">
    <property type="entry name" value="Homeodomain-like_sf"/>
</dbReference>
<comment type="caution">
    <text evidence="5">The sequence shown here is derived from an EMBL/GenBank/DDBJ whole genome shotgun (WGS) entry which is preliminary data.</text>
</comment>
<name>A0A0C1NCP5_9CYAN</name>
<dbReference type="GO" id="GO:0003677">
    <property type="term" value="F:DNA binding"/>
    <property type="evidence" value="ECO:0007669"/>
    <property type="project" value="UniProtKB-UniRule"/>
</dbReference>
<dbReference type="SUPFAM" id="SSF48498">
    <property type="entry name" value="Tetracyclin repressor-like, C-terminal domain"/>
    <property type="match status" value="1"/>
</dbReference>
<evidence type="ECO:0000313" key="5">
    <source>
        <dbReference type="EMBL" id="KIE10506.1"/>
    </source>
</evidence>
<evidence type="ECO:0000259" key="3">
    <source>
        <dbReference type="PROSITE" id="PS50977"/>
    </source>
</evidence>
<accession>A0A0C1NCP5</accession>
<dbReference type="EMBL" id="JHEG04000001">
    <property type="protein sequence ID" value="KAF3886485.1"/>
    <property type="molecule type" value="Genomic_DNA"/>
</dbReference>
<dbReference type="PANTHER" id="PTHR30328:SF54">
    <property type="entry name" value="HTH-TYPE TRANSCRIPTIONAL REPRESSOR SCO4008"/>
    <property type="match status" value="1"/>
</dbReference>
<dbReference type="AlphaFoldDB" id="A0A0C1NCP5"/>
<dbReference type="EMBL" id="JHEG02000048">
    <property type="protein sequence ID" value="KIE10506.1"/>
    <property type="molecule type" value="Genomic_DNA"/>
</dbReference>
<feature type="DNA-binding region" description="H-T-H motif" evidence="2">
    <location>
        <begin position="39"/>
        <end position="58"/>
    </location>
</feature>
<reference evidence="5" key="1">
    <citation type="journal article" date="2015" name="Genome Announc.">
        <title>Draft Genome Sequence of Tolypothrix boutellei Strain VB521301.</title>
        <authorList>
            <person name="Chandrababunaidu M.M."/>
            <person name="Singh D."/>
            <person name="Sen D."/>
            <person name="Bhan S."/>
            <person name="Das S."/>
            <person name="Gupta A."/>
            <person name="Adhikary S.P."/>
            <person name="Tripathy S."/>
        </authorList>
    </citation>
    <scope>NUCLEOTIDE SEQUENCE</scope>
    <source>
        <strain evidence="5">VB521301</strain>
    </source>
</reference>
<sequence>MVQLRKIKNRPVRDAEVTQQQILDAAELEFARHGLYGARLSAIAKAAGVTNAMIHYYFESKEGLYKAVLQRPAAELATEFALLNLDELSPTEALGKMIRVAIAYEAKHPHRQMLWFQEASQNRGEYIKLSQQNMAEVHSYLFQVLDRGMRDGSFRELDPELTGLHIISICIFYFIAHENWKHLTPEVDRLSPEMVEKHTEAAIELVLAGVKKIP</sequence>
<proteinExistence type="predicted"/>
<keyword evidence="1 2" id="KW-0238">DNA-binding</keyword>
<evidence type="ECO:0000256" key="2">
    <source>
        <dbReference type="PROSITE-ProRule" id="PRU00335"/>
    </source>
</evidence>
<evidence type="ECO:0000256" key="1">
    <source>
        <dbReference type="ARBA" id="ARBA00023125"/>
    </source>
</evidence>
<dbReference type="PANTHER" id="PTHR30328">
    <property type="entry name" value="TRANSCRIPTIONAL REPRESSOR"/>
    <property type="match status" value="1"/>
</dbReference>
<dbReference type="InterPro" id="IPR041474">
    <property type="entry name" value="NicS_C"/>
</dbReference>
<dbReference type="GO" id="GO:0006355">
    <property type="term" value="P:regulation of DNA-templated transcription"/>
    <property type="evidence" value="ECO:0007669"/>
    <property type="project" value="UniProtKB-ARBA"/>
</dbReference>
<dbReference type="InterPro" id="IPR050109">
    <property type="entry name" value="HTH-type_TetR-like_transc_reg"/>
</dbReference>
<protein>
    <submittedName>
        <fullName evidence="5">TetR family transcriptional regulator</fullName>
    </submittedName>
    <submittedName>
        <fullName evidence="4">TetR/AcrR family transcriptional regulator</fullName>
    </submittedName>
</protein>
<evidence type="ECO:0000313" key="4">
    <source>
        <dbReference type="EMBL" id="KAF3886485.1"/>
    </source>
</evidence>
<dbReference type="Pfam" id="PF17938">
    <property type="entry name" value="TetR_C_29"/>
    <property type="match status" value="1"/>
</dbReference>
<dbReference type="Pfam" id="PF00440">
    <property type="entry name" value="TetR_N"/>
    <property type="match status" value="1"/>
</dbReference>
<gene>
    <name evidence="5" type="ORF">DA73_0218335</name>
    <name evidence="4" type="ORF">DA73_0400014095</name>
</gene>
<reference evidence="4" key="2">
    <citation type="submission" date="2019-11" db="EMBL/GenBank/DDBJ databases">
        <title>Improved Assembly of Tolypothrix boutellei genome.</title>
        <authorList>
            <person name="Sarangi A.N."/>
            <person name="Mukherjee M."/>
            <person name="Ghosh S."/>
            <person name="Singh D."/>
            <person name="Das A."/>
            <person name="Kant S."/>
            <person name="Prusty A."/>
            <person name="Tripathy S."/>
        </authorList>
    </citation>
    <scope>NUCLEOTIDE SEQUENCE</scope>
    <source>
        <strain evidence="4">VB521301</strain>
    </source>
</reference>
<dbReference type="InterPro" id="IPR036271">
    <property type="entry name" value="Tet_transcr_reg_TetR-rel_C_sf"/>
</dbReference>
<dbReference type="Gene3D" id="1.10.357.10">
    <property type="entry name" value="Tetracycline Repressor, domain 2"/>
    <property type="match status" value="1"/>
</dbReference>